<dbReference type="Gramene" id="PNW79445">
    <property type="protein sequence ID" value="PNW79445"/>
    <property type="gene ID" value="CHLRE_09g415300v5"/>
</dbReference>
<dbReference type="PaxDb" id="3055-EDP00931"/>
<accession>A0A2K3DG01</accession>
<sequence>MELDLANWRPYAPLNRTHIDAFLRKWKHYGWHHQSMVLIYQNKWYYPFHASWNHTQLTKDQHEAGITLWVEATQYYFQNFSSQFEFPDTFFFLSDQDQGWCDFGFERCPMPAMAITKRGPGSKELLSPFMVASEHPLYNYPFELKHDKAFFNGRPNWGASPKTFNGTNYWSRAHMSNISMREPDRVQAALLGEQQWFIGGRKAEGEVSLKNHARWKYVMNLDGVTYAGRLSRLMHTDSVLLKEETIWHEFFTRAMKEGVHYLPIFKTGPDDVLDVMREWGNRTMELKRIAWNTQQFARRYLCPRARMLYFRRLLEEYNKLFFSNGVNHMKHFIEEVLVPIVHARANGDTTKSYMDIVPYDPKHPHGPAR</sequence>
<dbReference type="OrthoDB" id="202415at2759"/>
<dbReference type="RefSeq" id="XP_042921665.1">
    <property type="nucleotide sequence ID" value="XM_043066369.1"/>
</dbReference>
<name>A0A2K3DG01_CHLRE</name>
<evidence type="ECO:0000256" key="1">
    <source>
        <dbReference type="ARBA" id="ARBA00010118"/>
    </source>
</evidence>
<dbReference type="Pfam" id="PF05686">
    <property type="entry name" value="Glyco_transf_90"/>
    <property type="match status" value="1"/>
</dbReference>
<dbReference type="InterPro" id="IPR006598">
    <property type="entry name" value="CAP10"/>
</dbReference>
<dbReference type="PANTHER" id="PTHR12203:SF35">
    <property type="entry name" value="PROTEIN O-GLUCOSYLTRANSFERASE 1"/>
    <property type="match status" value="1"/>
</dbReference>
<dbReference type="ExpressionAtlas" id="A0A2K3DG01">
    <property type="expression patterns" value="baseline"/>
</dbReference>
<dbReference type="GO" id="GO:0016740">
    <property type="term" value="F:transferase activity"/>
    <property type="evidence" value="ECO:0007669"/>
    <property type="project" value="UniProtKB-KW"/>
</dbReference>
<dbReference type="InParanoid" id="A0A2K3DG01"/>
<dbReference type="SMART" id="SM00672">
    <property type="entry name" value="CAP10"/>
    <property type="match status" value="1"/>
</dbReference>
<keyword evidence="2" id="KW-0808">Transferase</keyword>
<evidence type="ECO:0000313" key="5">
    <source>
        <dbReference type="Proteomes" id="UP000006906"/>
    </source>
</evidence>
<feature type="domain" description="Glycosyl transferase CAP10" evidence="3">
    <location>
        <begin position="85"/>
        <end position="324"/>
    </location>
</feature>
<organism evidence="4 5">
    <name type="scientific">Chlamydomonas reinhardtii</name>
    <name type="common">Chlamydomonas smithii</name>
    <dbReference type="NCBI Taxonomy" id="3055"/>
    <lineage>
        <taxon>Eukaryota</taxon>
        <taxon>Viridiplantae</taxon>
        <taxon>Chlorophyta</taxon>
        <taxon>core chlorophytes</taxon>
        <taxon>Chlorophyceae</taxon>
        <taxon>CS clade</taxon>
        <taxon>Chlamydomonadales</taxon>
        <taxon>Chlamydomonadaceae</taxon>
        <taxon>Chlamydomonas</taxon>
    </lineage>
</organism>
<keyword evidence="5" id="KW-1185">Reference proteome</keyword>
<gene>
    <name evidence="4" type="ORF">CHLRE_09g415300v5</name>
</gene>
<dbReference type="AlphaFoldDB" id="A0A2K3DG01"/>
<dbReference type="GeneID" id="5722360"/>
<dbReference type="KEGG" id="cre:CHLRE_09g415300v5"/>
<reference evidence="4 5" key="1">
    <citation type="journal article" date="2007" name="Science">
        <title>The Chlamydomonas genome reveals the evolution of key animal and plant functions.</title>
        <authorList>
            <person name="Merchant S.S."/>
            <person name="Prochnik S.E."/>
            <person name="Vallon O."/>
            <person name="Harris E.H."/>
            <person name="Karpowicz S.J."/>
            <person name="Witman G.B."/>
            <person name="Terry A."/>
            <person name="Salamov A."/>
            <person name="Fritz-Laylin L.K."/>
            <person name="Marechal-Drouard L."/>
            <person name="Marshall W.F."/>
            <person name="Qu L.H."/>
            <person name="Nelson D.R."/>
            <person name="Sanderfoot A.A."/>
            <person name="Spalding M.H."/>
            <person name="Kapitonov V.V."/>
            <person name="Ren Q."/>
            <person name="Ferris P."/>
            <person name="Lindquist E."/>
            <person name="Shapiro H."/>
            <person name="Lucas S.M."/>
            <person name="Grimwood J."/>
            <person name="Schmutz J."/>
            <person name="Cardol P."/>
            <person name="Cerutti H."/>
            <person name="Chanfreau G."/>
            <person name="Chen C.L."/>
            <person name="Cognat V."/>
            <person name="Croft M.T."/>
            <person name="Dent R."/>
            <person name="Dutcher S."/>
            <person name="Fernandez E."/>
            <person name="Fukuzawa H."/>
            <person name="Gonzalez-Ballester D."/>
            <person name="Gonzalez-Halphen D."/>
            <person name="Hallmann A."/>
            <person name="Hanikenne M."/>
            <person name="Hippler M."/>
            <person name="Inwood W."/>
            <person name="Jabbari K."/>
            <person name="Kalanon M."/>
            <person name="Kuras R."/>
            <person name="Lefebvre P.A."/>
            <person name="Lemaire S.D."/>
            <person name="Lobanov A.V."/>
            <person name="Lohr M."/>
            <person name="Manuell A."/>
            <person name="Meier I."/>
            <person name="Mets L."/>
            <person name="Mittag M."/>
            <person name="Mittelmeier T."/>
            <person name="Moroney J.V."/>
            <person name="Moseley J."/>
            <person name="Napoli C."/>
            <person name="Nedelcu A.M."/>
            <person name="Niyogi K."/>
            <person name="Novoselov S.V."/>
            <person name="Paulsen I.T."/>
            <person name="Pazour G."/>
            <person name="Purton S."/>
            <person name="Ral J.P."/>
            <person name="Riano-Pachon D.M."/>
            <person name="Riekhof W."/>
            <person name="Rymarquis L."/>
            <person name="Schroda M."/>
            <person name="Stern D."/>
            <person name="Umen J."/>
            <person name="Willows R."/>
            <person name="Wilson N."/>
            <person name="Zimmer S.L."/>
            <person name="Allmer J."/>
            <person name="Balk J."/>
            <person name="Bisova K."/>
            <person name="Chen C.J."/>
            <person name="Elias M."/>
            <person name="Gendler K."/>
            <person name="Hauser C."/>
            <person name="Lamb M.R."/>
            <person name="Ledford H."/>
            <person name="Long J.C."/>
            <person name="Minagawa J."/>
            <person name="Page M.D."/>
            <person name="Pan J."/>
            <person name="Pootakham W."/>
            <person name="Roje S."/>
            <person name="Rose A."/>
            <person name="Stahlberg E."/>
            <person name="Terauchi A.M."/>
            <person name="Yang P."/>
            <person name="Ball S."/>
            <person name="Bowler C."/>
            <person name="Dieckmann C.L."/>
            <person name="Gladyshev V.N."/>
            <person name="Green P."/>
            <person name="Jorgensen R."/>
            <person name="Mayfield S."/>
            <person name="Mueller-Roeber B."/>
            <person name="Rajamani S."/>
            <person name="Sayre R.T."/>
            <person name="Brokstein P."/>
            <person name="Dubchak I."/>
            <person name="Goodstein D."/>
            <person name="Hornick L."/>
            <person name="Huang Y.W."/>
            <person name="Jhaveri J."/>
            <person name="Luo Y."/>
            <person name="Martinez D."/>
            <person name="Ngau W.C."/>
            <person name="Otillar B."/>
            <person name="Poliakov A."/>
            <person name="Porter A."/>
            <person name="Szajkowski L."/>
            <person name="Werner G."/>
            <person name="Zhou K."/>
            <person name="Grigoriev I.V."/>
            <person name="Rokhsar D.S."/>
            <person name="Grossman A.R."/>
        </authorList>
    </citation>
    <scope>NUCLEOTIDE SEQUENCE [LARGE SCALE GENOMIC DNA]</scope>
    <source>
        <strain evidence="5">CC-503</strain>
    </source>
</reference>
<dbReference type="InterPro" id="IPR051091">
    <property type="entry name" value="O-Glucosyltr/Glycosyltrsf_90"/>
</dbReference>
<evidence type="ECO:0000256" key="2">
    <source>
        <dbReference type="ARBA" id="ARBA00022679"/>
    </source>
</evidence>
<proteinExistence type="inferred from homology"/>
<protein>
    <recommendedName>
        <fullName evidence="3">Glycosyl transferase CAP10 domain-containing protein</fullName>
    </recommendedName>
</protein>
<dbReference type="EMBL" id="CM008970">
    <property type="protein sequence ID" value="PNW79445.1"/>
    <property type="molecule type" value="Genomic_DNA"/>
</dbReference>
<evidence type="ECO:0000259" key="3">
    <source>
        <dbReference type="SMART" id="SM00672"/>
    </source>
</evidence>
<comment type="similarity">
    <text evidence="1">Belongs to the glycosyltransferase 90 family.</text>
</comment>
<evidence type="ECO:0000313" key="4">
    <source>
        <dbReference type="EMBL" id="PNW79445.1"/>
    </source>
</evidence>
<dbReference type="Proteomes" id="UP000006906">
    <property type="component" value="Chromosome 9"/>
</dbReference>
<dbReference type="PANTHER" id="PTHR12203">
    <property type="entry name" value="KDEL LYS-ASP-GLU-LEU CONTAINING - RELATED"/>
    <property type="match status" value="1"/>
</dbReference>